<dbReference type="PANTHER" id="PTHR30461:SF23">
    <property type="entry name" value="DNA RECOMBINASE-RELATED"/>
    <property type="match status" value="1"/>
</dbReference>
<evidence type="ECO:0000259" key="3">
    <source>
        <dbReference type="PROSITE" id="PS51736"/>
    </source>
</evidence>
<feature type="domain" description="Recombinase" evidence="4">
    <location>
        <begin position="155"/>
        <end position="259"/>
    </location>
</feature>
<dbReference type="InterPro" id="IPR050639">
    <property type="entry name" value="SSR_resolvase"/>
</dbReference>
<dbReference type="CDD" id="cd00338">
    <property type="entry name" value="Ser_Recombinase"/>
    <property type="match status" value="1"/>
</dbReference>
<keyword evidence="1" id="KW-0175">Coiled coil</keyword>
<evidence type="ECO:0000259" key="4">
    <source>
        <dbReference type="PROSITE" id="PS51737"/>
    </source>
</evidence>
<feature type="coiled-coil region" evidence="1">
    <location>
        <begin position="352"/>
        <end position="416"/>
    </location>
</feature>
<dbReference type="Pfam" id="PF00239">
    <property type="entry name" value="Resolvase"/>
    <property type="match status" value="1"/>
</dbReference>
<dbReference type="PROSITE" id="PS51736">
    <property type="entry name" value="RECOMBINASES_3"/>
    <property type="match status" value="1"/>
</dbReference>
<dbReference type="Proteomes" id="UP000633365">
    <property type="component" value="Unassembled WGS sequence"/>
</dbReference>
<keyword evidence="6" id="KW-1185">Reference proteome</keyword>
<proteinExistence type="predicted"/>
<dbReference type="InterPro" id="IPR038109">
    <property type="entry name" value="DNA_bind_recomb_sf"/>
</dbReference>
<evidence type="ECO:0000313" key="6">
    <source>
        <dbReference type="Proteomes" id="UP000633365"/>
    </source>
</evidence>
<dbReference type="Gene3D" id="3.40.50.1390">
    <property type="entry name" value="Resolvase, N-terminal catalytic domain"/>
    <property type="match status" value="1"/>
</dbReference>
<protein>
    <submittedName>
        <fullName evidence="5">Recombinase family protein</fullName>
    </submittedName>
</protein>
<feature type="domain" description="Resolvase/invertase-type recombinase catalytic" evidence="3">
    <location>
        <begin position="2"/>
        <end position="147"/>
    </location>
</feature>
<gene>
    <name evidence="5" type="ORF">JKK62_06375</name>
</gene>
<name>A0A934U477_9FIRM</name>
<dbReference type="SMART" id="SM00857">
    <property type="entry name" value="Resolvase"/>
    <property type="match status" value="1"/>
</dbReference>
<organism evidence="5 6">
    <name type="scientific">Ruminococcus difficilis</name>
    <dbReference type="NCBI Taxonomy" id="2763069"/>
    <lineage>
        <taxon>Bacteria</taxon>
        <taxon>Bacillati</taxon>
        <taxon>Bacillota</taxon>
        <taxon>Clostridia</taxon>
        <taxon>Eubacteriales</taxon>
        <taxon>Oscillospiraceae</taxon>
        <taxon>Ruminococcus</taxon>
    </lineage>
</organism>
<dbReference type="RefSeq" id="WP_201427184.1">
    <property type="nucleotide sequence ID" value="NZ_JAEQMG010000048.1"/>
</dbReference>
<dbReference type="AlphaFoldDB" id="A0A934U477"/>
<dbReference type="InterPro" id="IPR006119">
    <property type="entry name" value="Resolv_N"/>
</dbReference>
<dbReference type="Pfam" id="PF07508">
    <property type="entry name" value="Recombinase"/>
    <property type="match status" value="1"/>
</dbReference>
<dbReference type="SUPFAM" id="SSF53041">
    <property type="entry name" value="Resolvase-like"/>
    <property type="match status" value="1"/>
</dbReference>
<feature type="region of interest" description="Disordered" evidence="2">
    <location>
        <begin position="484"/>
        <end position="503"/>
    </location>
</feature>
<reference evidence="5" key="1">
    <citation type="submission" date="2021-01" db="EMBL/GenBank/DDBJ databases">
        <title>Genome public.</title>
        <authorList>
            <person name="Liu C."/>
            <person name="Sun Q."/>
        </authorList>
    </citation>
    <scope>NUCLEOTIDE SEQUENCE</scope>
    <source>
        <strain evidence="5">M6</strain>
    </source>
</reference>
<accession>A0A934U477</accession>
<evidence type="ECO:0000256" key="2">
    <source>
        <dbReference type="SAM" id="MobiDB-lite"/>
    </source>
</evidence>
<dbReference type="PROSITE" id="PS51737">
    <property type="entry name" value="RECOMBINASE_DNA_BIND"/>
    <property type="match status" value="1"/>
</dbReference>
<dbReference type="GO" id="GO:0003677">
    <property type="term" value="F:DNA binding"/>
    <property type="evidence" value="ECO:0007669"/>
    <property type="project" value="InterPro"/>
</dbReference>
<dbReference type="PANTHER" id="PTHR30461">
    <property type="entry name" value="DNA-INVERTASE FROM LAMBDOID PROPHAGE"/>
    <property type="match status" value="1"/>
</dbReference>
<dbReference type="InterPro" id="IPR011109">
    <property type="entry name" value="DNA_bind_recombinase_dom"/>
</dbReference>
<dbReference type="EMBL" id="JAEQMG010000048">
    <property type="protein sequence ID" value="MBK6088284.1"/>
    <property type="molecule type" value="Genomic_DNA"/>
</dbReference>
<dbReference type="InterPro" id="IPR036162">
    <property type="entry name" value="Resolvase-like_N_sf"/>
</dbReference>
<dbReference type="InterPro" id="IPR025827">
    <property type="entry name" value="Zn_ribbon_recom_dom"/>
</dbReference>
<comment type="caution">
    <text evidence="5">The sequence shown here is derived from an EMBL/GenBank/DDBJ whole genome shotgun (WGS) entry which is preliminary data.</text>
</comment>
<evidence type="ECO:0000256" key="1">
    <source>
        <dbReference type="SAM" id="Coils"/>
    </source>
</evidence>
<sequence>MKAVIYARYSSSAQREASIEQQVEVCENYARNNDYQVVKVYSDKAKTGRTDDRPGLKKLLSDCSKNIFDVVLIYAMDRFSRDTRLALENLYKIEFENNKKVISVTQPLDDSPWGRFYRVVQMADAQKYSEELAEKVKRGMKYNADKCLYNGGSVPLGFKIVDKRYEINPDTAPIVKMIFEWYADGVTVADIAKKLNAQGAKTSFGRPFNKNSLHTLLKNKKYLGYYTFDGLEIPDAIPQIISDELFDKVAKRMATNKQAPARAKAKVEYILTTKLFCGHCKGMMTGFSATGHLKKTYRYYVCNKTKEVPKNCNKKAVHKEYIEDLVIERCRKLLTTKNIQRITKELVATAEREKDTTNLKALRKALKDNERKHENTINAIMESDIESVRKALGTKIPVLEAEHEEIEKQIEAEERLFASISESSILFFLTSLKKGNINDIKYRKLLVNVFVNKIYLYDDKVTITFNSGDEPVTISDTLLSELDEHSKPSKGLSSKKDGPPQQSKSEIVIVGDCFGFLIFRGFV</sequence>
<dbReference type="Pfam" id="PF13408">
    <property type="entry name" value="Zn_ribbon_recom"/>
    <property type="match status" value="1"/>
</dbReference>
<evidence type="ECO:0000313" key="5">
    <source>
        <dbReference type="EMBL" id="MBK6088284.1"/>
    </source>
</evidence>
<dbReference type="Gene3D" id="3.90.1750.20">
    <property type="entry name" value="Putative Large Serine Recombinase, Chain B, Domain 2"/>
    <property type="match status" value="1"/>
</dbReference>
<dbReference type="GO" id="GO:0000150">
    <property type="term" value="F:DNA strand exchange activity"/>
    <property type="evidence" value="ECO:0007669"/>
    <property type="project" value="InterPro"/>
</dbReference>